<dbReference type="STRING" id="35608.A0A2U1Q0Z1"/>
<evidence type="ECO:0000313" key="3">
    <source>
        <dbReference type="EMBL" id="PWA91689.1"/>
    </source>
</evidence>
<accession>A0A2U1Q0Z1</accession>
<dbReference type="FunFam" id="3.10.20.90:FF:000208">
    <property type="entry name" value="Small ubiquitin-related modifier"/>
    <property type="match status" value="1"/>
</dbReference>
<evidence type="ECO:0000259" key="2">
    <source>
        <dbReference type="PROSITE" id="PS50053"/>
    </source>
</evidence>
<feature type="coiled-coil region" evidence="1">
    <location>
        <begin position="524"/>
        <end position="590"/>
    </location>
</feature>
<gene>
    <name evidence="3" type="ORF">CTI12_AA088810</name>
</gene>
<dbReference type="PROSITE" id="PS50053">
    <property type="entry name" value="UBIQUITIN_2"/>
    <property type="match status" value="1"/>
</dbReference>
<dbReference type="InterPro" id="IPR029071">
    <property type="entry name" value="Ubiquitin-like_domsf"/>
</dbReference>
<dbReference type="Proteomes" id="UP000245207">
    <property type="component" value="Unassembled WGS sequence"/>
</dbReference>
<feature type="domain" description="Ubiquitin-like" evidence="2">
    <location>
        <begin position="8"/>
        <end position="74"/>
    </location>
</feature>
<comment type="caution">
    <text evidence="3">The sequence shown here is derived from an EMBL/GenBank/DDBJ whole genome shotgun (WGS) entry which is preliminary data.</text>
</comment>
<dbReference type="Gene3D" id="3.10.20.90">
    <property type="entry name" value="Phosphatidylinositol 3-kinase Catalytic Subunit, Chain A, domain 1"/>
    <property type="match status" value="2"/>
</dbReference>
<sequence>MSGVTNEINLKVKSQEGNEVFFRIKGSTPFKKLMNAYCDRQSVKMNSIAFLFDGRRLRADQTPDELEMEDGDEIDAEAAHQYLERLQAVVLEEQDRIADMRFRLQQDMEALHEAQEYISDMHLKLDQSEALKDKLEARVKTNINSGAGASGTAGGVNNTARGSYKEFLNYKPHNFNGSEGAVGLVKPTKLDLNLPSKRTSSCTCIVTPSKLGSAEDKNKHWGATGLVHNIGIRKQDSIMHLHKTFSKSKLQVYIYSKVLKDMEALHEAQEYIADMHLKLDQSEALKDKLEARVKLVVVRIRNSCTTSLATSTGLKEQLDWLDGLRRWNQISFRICNCAENCKVKTCARDSGNVNVTSSKPTTIQGAICMACDLMDQVVRHRAKVAKSADNKRKLEDNQRGNFWAYTSGPNDKKEYVGTLPYYNKCKLYHTGPCTVQCGNCKKEGHDMFFRIKRSTRFRKLMIAYCEWQSVEMNSIAFLYQVNGYNLHKFLEMEDGDEIDAVATQQYVEALHAALHESWGTLQTLQAAQQGLETLQDELEAHITDIHFQLDQHKACEAELEARIRALEERQDQHKAREAELEARVRALEERLKPSGDRH</sequence>
<reference evidence="3 4" key="1">
    <citation type="journal article" date="2018" name="Mol. Plant">
        <title>The genome of Artemisia annua provides insight into the evolution of Asteraceae family and artemisinin biosynthesis.</title>
        <authorList>
            <person name="Shen Q."/>
            <person name="Zhang L."/>
            <person name="Liao Z."/>
            <person name="Wang S."/>
            <person name="Yan T."/>
            <person name="Shi P."/>
            <person name="Liu M."/>
            <person name="Fu X."/>
            <person name="Pan Q."/>
            <person name="Wang Y."/>
            <person name="Lv Z."/>
            <person name="Lu X."/>
            <person name="Zhang F."/>
            <person name="Jiang W."/>
            <person name="Ma Y."/>
            <person name="Chen M."/>
            <person name="Hao X."/>
            <person name="Li L."/>
            <person name="Tang Y."/>
            <person name="Lv G."/>
            <person name="Zhou Y."/>
            <person name="Sun X."/>
            <person name="Brodelius P.E."/>
            <person name="Rose J.K.C."/>
            <person name="Tang K."/>
        </authorList>
    </citation>
    <scope>NUCLEOTIDE SEQUENCE [LARGE SCALE GENOMIC DNA]</scope>
    <source>
        <strain evidence="4">cv. Huhao1</strain>
        <tissue evidence="3">Leaf</tissue>
    </source>
</reference>
<proteinExistence type="predicted"/>
<evidence type="ECO:0000313" key="4">
    <source>
        <dbReference type="Proteomes" id="UP000245207"/>
    </source>
</evidence>
<evidence type="ECO:0000256" key="1">
    <source>
        <dbReference type="SAM" id="Coils"/>
    </source>
</evidence>
<keyword evidence="1" id="KW-0175">Coiled coil</keyword>
<dbReference type="Pfam" id="PF11976">
    <property type="entry name" value="Rad60-SLD"/>
    <property type="match status" value="2"/>
</dbReference>
<dbReference type="SUPFAM" id="SSF54236">
    <property type="entry name" value="Ubiquitin-like"/>
    <property type="match status" value="2"/>
</dbReference>
<dbReference type="InterPro" id="IPR022617">
    <property type="entry name" value="Rad60/SUMO-like_dom"/>
</dbReference>
<dbReference type="InterPro" id="IPR000626">
    <property type="entry name" value="Ubiquitin-like_dom"/>
</dbReference>
<dbReference type="EMBL" id="PKPP01000526">
    <property type="protein sequence ID" value="PWA91689.1"/>
    <property type="molecule type" value="Genomic_DNA"/>
</dbReference>
<organism evidence="3 4">
    <name type="scientific">Artemisia annua</name>
    <name type="common">Sweet wormwood</name>
    <dbReference type="NCBI Taxonomy" id="35608"/>
    <lineage>
        <taxon>Eukaryota</taxon>
        <taxon>Viridiplantae</taxon>
        <taxon>Streptophyta</taxon>
        <taxon>Embryophyta</taxon>
        <taxon>Tracheophyta</taxon>
        <taxon>Spermatophyta</taxon>
        <taxon>Magnoliopsida</taxon>
        <taxon>eudicotyledons</taxon>
        <taxon>Gunneridae</taxon>
        <taxon>Pentapetalae</taxon>
        <taxon>asterids</taxon>
        <taxon>campanulids</taxon>
        <taxon>Asterales</taxon>
        <taxon>Asteraceae</taxon>
        <taxon>Asteroideae</taxon>
        <taxon>Anthemideae</taxon>
        <taxon>Artemisiinae</taxon>
        <taxon>Artemisia</taxon>
    </lineage>
</organism>
<dbReference type="SMART" id="SM00213">
    <property type="entry name" value="UBQ"/>
    <property type="match status" value="1"/>
</dbReference>
<name>A0A2U1Q0Z1_ARTAN</name>
<keyword evidence="4" id="KW-1185">Reference proteome</keyword>
<dbReference type="CDD" id="cd16116">
    <property type="entry name" value="Ubl_Smt3_like"/>
    <property type="match status" value="1"/>
</dbReference>
<dbReference type="PANTHER" id="PTHR10562">
    <property type="entry name" value="SMALL UBIQUITIN-RELATED MODIFIER"/>
    <property type="match status" value="1"/>
</dbReference>
<dbReference type="OrthoDB" id="442921at2759"/>
<dbReference type="AlphaFoldDB" id="A0A2U1Q0Z1"/>
<protein>
    <submittedName>
        <fullName evidence="3">Small ubiquitin-related modifier 2</fullName>
    </submittedName>
</protein>